<proteinExistence type="predicted"/>
<name>A0A1F7YRH6_9BACT</name>
<sequence length="102" mass="12028">MPEGQEIKIMMDQNDPSLLEFERFYNMSISNLPPGTWVQILINKDGDNTFDIRYYDLDDTTTEVNHMLFKTPDQQYAGETLTIVVRDLRADVDLVSREFRYK</sequence>
<evidence type="ECO:0000313" key="2">
    <source>
        <dbReference type="Proteomes" id="UP000177263"/>
    </source>
</evidence>
<evidence type="ECO:0000313" key="1">
    <source>
        <dbReference type="EMBL" id="OGM29790.1"/>
    </source>
</evidence>
<protein>
    <submittedName>
        <fullName evidence="1">Uncharacterized protein</fullName>
    </submittedName>
</protein>
<accession>A0A1F7YRH6</accession>
<reference evidence="1 2" key="1">
    <citation type="journal article" date="2016" name="Nat. Commun.">
        <title>Thousands of microbial genomes shed light on interconnected biogeochemical processes in an aquifer system.</title>
        <authorList>
            <person name="Anantharaman K."/>
            <person name="Brown C.T."/>
            <person name="Hug L.A."/>
            <person name="Sharon I."/>
            <person name="Castelle C.J."/>
            <person name="Probst A.J."/>
            <person name="Thomas B.C."/>
            <person name="Singh A."/>
            <person name="Wilkins M.J."/>
            <person name="Karaoz U."/>
            <person name="Brodie E.L."/>
            <person name="Williams K.H."/>
            <person name="Hubbard S.S."/>
            <person name="Banfield J.F."/>
        </authorList>
    </citation>
    <scope>NUCLEOTIDE SEQUENCE [LARGE SCALE GENOMIC DNA]</scope>
</reference>
<dbReference type="EMBL" id="MGGM01000009">
    <property type="protein sequence ID" value="OGM29790.1"/>
    <property type="molecule type" value="Genomic_DNA"/>
</dbReference>
<dbReference type="Proteomes" id="UP000177263">
    <property type="component" value="Unassembled WGS sequence"/>
</dbReference>
<organism evidence="1 2">
    <name type="scientific">Candidatus Woesebacteria bacterium RIFCSPHIGHO2_01_FULL_41_10</name>
    <dbReference type="NCBI Taxonomy" id="1802500"/>
    <lineage>
        <taxon>Bacteria</taxon>
        <taxon>Candidatus Woeseibacteriota</taxon>
    </lineage>
</organism>
<dbReference type="STRING" id="1802500.A2801_00095"/>
<gene>
    <name evidence="1" type="ORF">A2801_00095</name>
</gene>
<comment type="caution">
    <text evidence="1">The sequence shown here is derived from an EMBL/GenBank/DDBJ whole genome shotgun (WGS) entry which is preliminary data.</text>
</comment>
<dbReference type="AlphaFoldDB" id="A0A1F7YRH6"/>